<dbReference type="PROSITE" id="PS51746">
    <property type="entry name" value="PPM_2"/>
    <property type="match status" value="1"/>
</dbReference>
<dbReference type="PANTHER" id="PTHR13832">
    <property type="entry name" value="PROTEIN PHOSPHATASE 2C"/>
    <property type="match status" value="1"/>
</dbReference>
<comment type="catalytic activity">
    <reaction evidence="5">
        <text>O-phospho-L-threonyl-[protein] + H2O = L-threonyl-[protein] + phosphate</text>
        <dbReference type="Rhea" id="RHEA:47004"/>
        <dbReference type="Rhea" id="RHEA-COMP:11060"/>
        <dbReference type="Rhea" id="RHEA-COMP:11605"/>
        <dbReference type="ChEBI" id="CHEBI:15377"/>
        <dbReference type="ChEBI" id="CHEBI:30013"/>
        <dbReference type="ChEBI" id="CHEBI:43474"/>
        <dbReference type="ChEBI" id="CHEBI:61977"/>
        <dbReference type="EC" id="3.1.3.16"/>
    </reaction>
</comment>
<feature type="domain" description="PPM-type phosphatase" evidence="6">
    <location>
        <begin position="1"/>
        <end position="132"/>
    </location>
</feature>
<dbReference type="GO" id="GO:0004722">
    <property type="term" value="F:protein serine/threonine phosphatase activity"/>
    <property type="evidence" value="ECO:0007669"/>
    <property type="project" value="UniProtKB-EC"/>
</dbReference>
<evidence type="ECO:0000256" key="2">
    <source>
        <dbReference type="ARBA" id="ARBA00022801"/>
    </source>
</evidence>
<dbReference type="InterPro" id="IPR036457">
    <property type="entry name" value="PPM-type-like_dom_sf"/>
</dbReference>
<evidence type="ECO:0000256" key="1">
    <source>
        <dbReference type="ARBA" id="ARBA00013081"/>
    </source>
</evidence>
<dbReference type="Proteomes" id="UP000287651">
    <property type="component" value="Unassembled WGS sequence"/>
</dbReference>
<dbReference type="CDD" id="cd00143">
    <property type="entry name" value="PP2Cc"/>
    <property type="match status" value="1"/>
</dbReference>
<evidence type="ECO:0000256" key="3">
    <source>
        <dbReference type="ARBA" id="ARBA00022912"/>
    </source>
</evidence>
<comment type="caution">
    <text evidence="7">The sequence shown here is derived from an EMBL/GenBank/DDBJ whole genome shotgun (WGS) entry which is preliminary data.</text>
</comment>
<evidence type="ECO:0000259" key="6">
    <source>
        <dbReference type="PROSITE" id="PS51746"/>
    </source>
</evidence>
<dbReference type="EMBL" id="AMZH03016916">
    <property type="protein sequence ID" value="RRT43766.1"/>
    <property type="molecule type" value="Genomic_DNA"/>
</dbReference>
<dbReference type="InterPro" id="IPR001932">
    <property type="entry name" value="PPM-type_phosphatase-like_dom"/>
</dbReference>
<evidence type="ECO:0000313" key="8">
    <source>
        <dbReference type="Proteomes" id="UP000287651"/>
    </source>
</evidence>
<proteinExistence type="predicted"/>
<feature type="non-terminal residue" evidence="7">
    <location>
        <position position="132"/>
    </location>
</feature>
<dbReference type="AlphaFoldDB" id="A0A426XWA8"/>
<accession>A0A426XWA8</accession>
<dbReference type="EC" id="3.1.3.16" evidence="1"/>
<sequence length="132" mass="14932">MLVLVVIQEVRRIRNEHPDDPGAIVNNRVKGSLKVTRAFGAGYLKQWNNALLGAFKIDYKGTSPYITCNPCLCYHRVGPKDKYLILSSDGLYQYFTNEEVVTQVEMFIATNPDSDPAQYLVEEVLYRAADKA</sequence>
<gene>
    <name evidence="7" type="ORF">B296_00027008</name>
</gene>
<keyword evidence="2" id="KW-0378">Hydrolase</keyword>
<organism evidence="7 8">
    <name type="scientific">Ensete ventricosum</name>
    <name type="common">Abyssinian banana</name>
    <name type="synonym">Musa ensete</name>
    <dbReference type="NCBI Taxonomy" id="4639"/>
    <lineage>
        <taxon>Eukaryota</taxon>
        <taxon>Viridiplantae</taxon>
        <taxon>Streptophyta</taxon>
        <taxon>Embryophyta</taxon>
        <taxon>Tracheophyta</taxon>
        <taxon>Spermatophyta</taxon>
        <taxon>Magnoliopsida</taxon>
        <taxon>Liliopsida</taxon>
        <taxon>Zingiberales</taxon>
        <taxon>Musaceae</taxon>
        <taxon>Ensete</taxon>
    </lineage>
</organism>
<evidence type="ECO:0000256" key="5">
    <source>
        <dbReference type="ARBA" id="ARBA00048336"/>
    </source>
</evidence>
<evidence type="ECO:0000313" key="7">
    <source>
        <dbReference type="EMBL" id="RRT43766.1"/>
    </source>
</evidence>
<dbReference type="SUPFAM" id="SSF81606">
    <property type="entry name" value="PP2C-like"/>
    <property type="match status" value="1"/>
</dbReference>
<dbReference type="Gene3D" id="3.60.40.10">
    <property type="entry name" value="PPM-type phosphatase domain"/>
    <property type="match status" value="1"/>
</dbReference>
<dbReference type="PANTHER" id="PTHR13832:SF228">
    <property type="entry name" value="PROTEIN PHOSPHATASE 2C 23-RELATED"/>
    <property type="match status" value="1"/>
</dbReference>
<protein>
    <recommendedName>
        <fullName evidence="1">protein-serine/threonine phosphatase</fullName>
        <ecNumber evidence="1">3.1.3.16</ecNumber>
    </recommendedName>
</protein>
<reference evidence="7 8" key="1">
    <citation type="journal article" date="2014" name="Agronomy (Basel)">
        <title>A Draft Genome Sequence for Ensete ventricosum, the Drought-Tolerant Tree Against Hunger.</title>
        <authorList>
            <person name="Harrison J."/>
            <person name="Moore K.A."/>
            <person name="Paszkiewicz K."/>
            <person name="Jones T."/>
            <person name="Grant M."/>
            <person name="Ambacheew D."/>
            <person name="Muzemil S."/>
            <person name="Studholme D.J."/>
        </authorList>
    </citation>
    <scope>NUCLEOTIDE SEQUENCE [LARGE SCALE GENOMIC DNA]</scope>
</reference>
<comment type="catalytic activity">
    <reaction evidence="4">
        <text>O-phospho-L-seryl-[protein] + H2O = L-seryl-[protein] + phosphate</text>
        <dbReference type="Rhea" id="RHEA:20629"/>
        <dbReference type="Rhea" id="RHEA-COMP:9863"/>
        <dbReference type="Rhea" id="RHEA-COMP:11604"/>
        <dbReference type="ChEBI" id="CHEBI:15377"/>
        <dbReference type="ChEBI" id="CHEBI:29999"/>
        <dbReference type="ChEBI" id="CHEBI:43474"/>
        <dbReference type="ChEBI" id="CHEBI:83421"/>
        <dbReference type="EC" id="3.1.3.16"/>
    </reaction>
</comment>
<name>A0A426XWA8_ENSVE</name>
<dbReference type="InterPro" id="IPR015655">
    <property type="entry name" value="PP2C"/>
</dbReference>
<evidence type="ECO:0000256" key="4">
    <source>
        <dbReference type="ARBA" id="ARBA00047761"/>
    </source>
</evidence>
<dbReference type="Pfam" id="PF00481">
    <property type="entry name" value="PP2C"/>
    <property type="match status" value="1"/>
</dbReference>
<keyword evidence="3" id="KW-0904">Protein phosphatase</keyword>